<dbReference type="InterPro" id="IPR018392">
    <property type="entry name" value="LysM"/>
</dbReference>
<dbReference type="PANTHER" id="PTHR33734:SF22">
    <property type="entry name" value="MEMBRANE-BOUND LYTIC MUREIN TRANSGLYCOSYLASE D"/>
    <property type="match status" value="1"/>
</dbReference>
<keyword evidence="1" id="KW-0732">Signal</keyword>
<evidence type="ECO:0000313" key="3">
    <source>
        <dbReference type="EMBL" id="UOQ44936.1"/>
    </source>
</evidence>
<gene>
    <name evidence="3" type="ORF">MUN89_02995</name>
</gene>
<evidence type="ECO:0000313" key="4">
    <source>
        <dbReference type="Proteomes" id="UP000831787"/>
    </source>
</evidence>
<name>A0ABY4ES26_9BACI</name>
<feature type="domain" description="LysM" evidence="2">
    <location>
        <begin position="85"/>
        <end position="130"/>
    </location>
</feature>
<dbReference type="Gene3D" id="3.10.350.10">
    <property type="entry name" value="LysM domain"/>
    <property type="match status" value="2"/>
</dbReference>
<dbReference type="InterPro" id="IPR036779">
    <property type="entry name" value="LysM_dom_sf"/>
</dbReference>
<dbReference type="CDD" id="cd00118">
    <property type="entry name" value="LysM"/>
    <property type="match status" value="2"/>
</dbReference>
<feature type="chain" id="PRO_5046132270" evidence="1">
    <location>
        <begin position="26"/>
        <end position="205"/>
    </location>
</feature>
<dbReference type="EMBL" id="CP095073">
    <property type="protein sequence ID" value="UOQ44936.1"/>
    <property type="molecule type" value="Genomic_DNA"/>
</dbReference>
<dbReference type="PANTHER" id="PTHR33734">
    <property type="entry name" value="LYSM DOMAIN-CONTAINING GPI-ANCHORED PROTEIN 2"/>
    <property type="match status" value="1"/>
</dbReference>
<protein>
    <submittedName>
        <fullName evidence="3">LysM peptidoglycan-binding domain-containing protein</fullName>
    </submittedName>
</protein>
<dbReference type="RefSeq" id="WP_244711279.1">
    <property type="nucleotide sequence ID" value="NZ_CP095073.1"/>
</dbReference>
<dbReference type="PROSITE" id="PS51782">
    <property type="entry name" value="LYSM"/>
    <property type="match status" value="2"/>
</dbReference>
<dbReference type="Pfam" id="PF01476">
    <property type="entry name" value="LysM"/>
    <property type="match status" value="2"/>
</dbReference>
<evidence type="ECO:0000259" key="2">
    <source>
        <dbReference type="PROSITE" id="PS51782"/>
    </source>
</evidence>
<reference evidence="3 4" key="1">
    <citation type="submission" date="2022-04" db="EMBL/GenBank/DDBJ databases">
        <title>Halobacillus sp. isolated from saltern.</title>
        <authorList>
            <person name="Won M."/>
            <person name="Lee C.-M."/>
            <person name="Woen H.-Y."/>
            <person name="Kwon S.-W."/>
        </authorList>
    </citation>
    <scope>NUCLEOTIDE SEQUENCE [LARGE SCALE GENOMIC DNA]</scope>
    <source>
        <strain evidence="3 4">SSBR10-3</strain>
    </source>
</reference>
<proteinExistence type="predicted"/>
<keyword evidence="4" id="KW-1185">Reference proteome</keyword>
<organism evidence="3 4">
    <name type="scientific">Halobacillus salinarum</name>
    <dbReference type="NCBI Taxonomy" id="2932257"/>
    <lineage>
        <taxon>Bacteria</taxon>
        <taxon>Bacillati</taxon>
        <taxon>Bacillota</taxon>
        <taxon>Bacilli</taxon>
        <taxon>Bacillales</taxon>
        <taxon>Bacillaceae</taxon>
        <taxon>Halobacillus</taxon>
    </lineage>
</organism>
<accession>A0ABY4ES26</accession>
<sequence length="205" mass="22977">MNRTAKILAPVLAAGMALGASSVSANSNSTVTVKSDDTLWSISQSYDHVTLNELMNLNPNVNPNNLEIGSKVKVTDDHKKNSRYIFHKVEDGDTFYSIAQNYPGVELDDLYELNPDVKADNLQTGSKIKLRDSSVQEKAVSKHEAEDIVRKQKGYMNKDVNVEYDNMVKGEYLIHVYDEMNNHTATRGWYLVSPQSGNVTDYMPQ</sequence>
<evidence type="ECO:0000256" key="1">
    <source>
        <dbReference type="SAM" id="SignalP"/>
    </source>
</evidence>
<dbReference type="Proteomes" id="UP000831787">
    <property type="component" value="Chromosome"/>
</dbReference>
<feature type="signal peptide" evidence="1">
    <location>
        <begin position="1"/>
        <end position="25"/>
    </location>
</feature>
<dbReference type="SUPFAM" id="SSF54106">
    <property type="entry name" value="LysM domain"/>
    <property type="match status" value="2"/>
</dbReference>
<dbReference type="SMART" id="SM00257">
    <property type="entry name" value="LysM"/>
    <property type="match status" value="2"/>
</dbReference>
<feature type="domain" description="LysM" evidence="2">
    <location>
        <begin position="29"/>
        <end position="74"/>
    </location>
</feature>